<name>X0S3M5_9ZZZZ</name>
<feature type="region of interest" description="Disordered" evidence="1">
    <location>
        <begin position="16"/>
        <end position="35"/>
    </location>
</feature>
<feature type="non-terminal residue" evidence="2">
    <location>
        <position position="1"/>
    </location>
</feature>
<evidence type="ECO:0000313" key="2">
    <source>
        <dbReference type="EMBL" id="GAF69851.1"/>
    </source>
</evidence>
<gene>
    <name evidence="2" type="ORF">S01H1_15006</name>
</gene>
<accession>X0S3M5</accession>
<dbReference type="EMBL" id="BARS01007829">
    <property type="protein sequence ID" value="GAF69851.1"/>
    <property type="molecule type" value="Genomic_DNA"/>
</dbReference>
<sequence length="35" mass="3751">GELRPATSGLLWDALPATTGETLTEENLKWPASKP</sequence>
<proteinExistence type="predicted"/>
<protein>
    <submittedName>
        <fullName evidence="2">Uncharacterized protein</fullName>
    </submittedName>
</protein>
<organism evidence="2">
    <name type="scientific">marine sediment metagenome</name>
    <dbReference type="NCBI Taxonomy" id="412755"/>
    <lineage>
        <taxon>unclassified sequences</taxon>
        <taxon>metagenomes</taxon>
        <taxon>ecological metagenomes</taxon>
    </lineage>
</organism>
<reference evidence="2" key="1">
    <citation type="journal article" date="2014" name="Front. Microbiol.">
        <title>High frequency of phylogenetically diverse reductive dehalogenase-homologous genes in deep subseafloor sedimentary metagenomes.</title>
        <authorList>
            <person name="Kawai M."/>
            <person name="Futagami T."/>
            <person name="Toyoda A."/>
            <person name="Takaki Y."/>
            <person name="Nishi S."/>
            <person name="Hori S."/>
            <person name="Arai W."/>
            <person name="Tsubouchi T."/>
            <person name="Morono Y."/>
            <person name="Uchiyama I."/>
            <person name="Ito T."/>
            <person name="Fujiyama A."/>
            <person name="Inagaki F."/>
            <person name="Takami H."/>
        </authorList>
    </citation>
    <scope>NUCLEOTIDE SEQUENCE</scope>
    <source>
        <strain evidence="2">Expedition CK06-06</strain>
    </source>
</reference>
<comment type="caution">
    <text evidence="2">The sequence shown here is derived from an EMBL/GenBank/DDBJ whole genome shotgun (WGS) entry which is preliminary data.</text>
</comment>
<dbReference type="AlphaFoldDB" id="X0S3M5"/>
<evidence type="ECO:0000256" key="1">
    <source>
        <dbReference type="SAM" id="MobiDB-lite"/>
    </source>
</evidence>